<evidence type="ECO:0000313" key="3">
    <source>
        <dbReference type="EMBL" id="PLW48894.1"/>
    </source>
</evidence>
<sequence length="133" mass="14797">MTEGAYTERNLKVGELVLRHFKGWPSKLHPRWDGPFVIHSCNSNGSYRLQSPNGHVHASTTNGDLLKRFFGTAGALHFNRNVKKSVGYRANNNEQAQQERRANGSNNRQHNTAPFDFSQHLAAPGLISFAALG</sequence>
<dbReference type="EMBL" id="PGCI01001579">
    <property type="protein sequence ID" value="PLW04419.1"/>
    <property type="molecule type" value="Genomic_DNA"/>
</dbReference>
<feature type="region of interest" description="Disordered" evidence="1">
    <location>
        <begin position="92"/>
        <end position="116"/>
    </location>
</feature>
<name>A0A2N5RTV5_9BASI</name>
<proteinExistence type="predicted"/>
<reference evidence="2 4" key="1">
    <citation type="submission" date="2017-11" db="EMBL/GenBank/DDBJ databases">
        <title>De novo assembly and phasing of dikaryotic genomes from two isolates of Puccinia coronata f. sp. avenae, the causal agent of oat crown rust.</title>
        <authorList>
            <person name="Miller M.E."/>
            <person name="Zhang Y."/>
            <person name="Omidvar V."/>
            <person name="Sperschneider J."/>
            <person name="Schwessinger B."/>
            <person name="Raley C."/>
            <person name="Palmer J.M."/>
            <person name="Garnica D."/>
            <person name="Upadhyaya N."/>
            <person name="Rathjen J."/>
            <person name="Taylor J.M."/>
            <person name="Park R.F."/>
            <person name="Dodds P.N."/>
            <person name="Hirsch C.D."/>
            <person name="Kianian S.F."/>
            <person name="Figueroa M."/>
        </authorList>
    </citation>
    <scope>NUCLEOTIDE SEQUENCE [LARGE SCALE GENOMIC DNA]</scope>
    <source>
        <strain evidence="2">12SD80</strain>
    </source>
</reference>
<dbReference type="Proteomes" id="UP000235392">
    <property type="component" value="Unassembled WGS sequence"/>
</dbReference>
<dbReference type="AlphaFoldDB" id="A0A2N5RTV5"/>
<evidence type="ECO:0000313" key="2">
    <source>
        <dbReference type="EMBL" id="PLW04419.1"/>
    </source>
</evidence>
<protein>
    <submittedName>
        <fullName evidence="2">Uncharacterized protein</fullName>
    </submittedName>
</protein>
<organism evidence="2 4">
    <name type="scientific">Puccinia coronata f. sp. avenae</name>
    <dbReference type="NCBI Taxonomy" id="200324"/>
    <lineage>
        <taxon>Eukaryota</taxon>
        <taxon>Fungi</taxon>
        <taxon>Dikarya</taxon>
        <taxon>Basidiomycota</taxon>
        <taxon>Pucciniomycotina</taxon>
        <taxon>Pucciniomycetes</taxon>
        <taxon>Pucciniales</taxon>
        <taxon>Pucciniaceae</taxon>
        <taxon>Puccinia</taxon>
    </lineage>
</organism>
<gene>
    <name evidence="3" type="ORF">PCASD_02807</name>
    <name evidence="2" type="ORF">PCASD_26489</name>
</gene>
<accession>A0A2N5RTV5</accession>
<evidence type="ECO:0000256" key="1">
    <source>
        <dbReference type="SAM" id="MobiDB-lite"/>
    </source>
</evidence>
<dbReference type="EMBL" id="PGCI01000020">
    <property type="protein sequence ID" value="PLW48894.1"/>
    <property type="molecule type" value="Genomic_DNA"/>
</dbReference>
<evidence type="ECO:0000313" key="4">
    <source>
        <dbReference type="Proteomes" id="UP000235392"/>
    </source>
</evidence>
<feature type="compositionally biased region" description="Polar residues" evidence="1">
    <location>
        <begin position="103"/>
        <end position="112"/>
    </location>
</feature>
<comment type="caution">
    <text evidence="2">The sequence shown here is derived from an EMBL/GenBank/DDBJ whole genome shotgun (WGS) entry which is preliminary data.</text>
</comment>